<evidence type="ECO:0000313" key="5">
    <source>
        <dbReference type="Proteomes" id="UP000596130"/>
    </source>
</evidence>
<evidence type="ECO:0000313" key="3">
    <source>
        <dbReference type="EMBL" id="QQC87082.1"/>
    </source>
</evidence>
<reference evidence="3 5" key="1">
    <citation type="submission" date="2020-12" db="EMBL/GenBank/DDBJ databases">
        <title>Identification and biosynthesis of polyene macrolides produced by Streptomyces alfalfae Men-myco-93-63.</title>
        <authorList>
            <person name="Liu D."/>
            <person name="Li Y."/>
            <person name="Liu L."/>
            <person name="Han X."/>
            <person name="Shen F."/>
        </authorList>
    </citation>
    <scope>NUCLEOTIDE SEQUENCE [LARGE SCALE GENOMIC DNA]</scope>
    <source>
        <strain evidence="3 5">Men-myco-93-63</strain>
    </source>
</reference>
<dbReference type="AlphaFoldDB" id="A0A7T4PBD9"/>
<dbReference type="GO" id="GO:0008610">
    <property type="term" value="P:lipid biosynthetic process"/>
    <property type="evidence" value="ECO:0007669"/>
    <property type="project" value="TreeGrafter"/>
</dbReference>
<name>A0A7T4PBD9_9ACTN</name>
<dbReference type="RefSeq" id="WP_198501372.1">
    <property type="nucleotide sequence ID" value="NZ_CP065959.1"/>
</dbReference>
<evidence type="ECO:0000313" key="4">
    <source>
        <dbReference type="EMBL" id="QQC93421.1"/>
    </source>
</evidence>
<feature type="domain" description="Thioesterase" evidence="2">
    <location>
        <begin position="18"/>
        <end position="240"/>
    </location>
</feature>
<proteinExistence type="inferred from homology"/>
<comment type="similarity">
    <text evidence="1">Belongs to the thioesterase family.</text>
</comment>
<organism evidence="3 5">
    <name type="scientific">Streptomyces alfalfae</name>
    <dbReference type="NCBI Taxonomy" id="1642299"/>
    <lineage>
        <taxon>Bacteria</taxon>
        <taxon>Bacillati</taxon>
        <taxon>Actinomycetota</taxon>
        <taxon>Actinomycetes</taxon>
        <taxon>Kitasatosporales</taxon>
        <taxon>Streptomycetaceae</taxon>
        <taxon>Streptomyces</taxon>
    </lineage>
</organism>
<dbReference type="Proteomes" id="UP000596130">
    <property type="component" value="Chromosome"/>
</dbReference>
<protein>
    <submittedName>
        <fullName evidence="3">Thioesterase</fullName>
    </submittedName>
</protein>
<dbReference type="PANTHER" id="PTHR11487:SF0">
    <property type="entry name" value="S-ACYL FATTY ACID SYNTHASE THIOESTERASE, MEDIUM CHAIN"/>
    <property type="match status" value="1"/>
</dbReference>
<dbReference type="Pfam" id="PF00975">
    <property type="entry name" value="Thioesterase"/>
    <property type="match status" value="1"/>
</dbReference>
<dbReference type="EMBL" id="CP065959">
    <property type="protein sequence ID" value="QQC93421.1"/>
    <property type="molecule type" value="Genomic_DNA"/>
</dbReference>
<accession>A0A7T4PBD9</accession>
<dbReference type="SUPFAM" id="SSF53474">
    <property type="entry name" value="alpha/beta-Hydrolases"/>
    <property type="match status" value="1"/>
</dbReference>
<evidence type="ECO:0000259" key="2">
    <source>
        <dbReference type="Pfam" id="PF00975"/>
    </source>
</evidence>
<dbReference type="InterPro" id="IPR001031">
    <property type="entry name" value="Thioesterase"/>
</dbReference>
<dbReference type="InterPro" id="IPR012223">
    <property type="entry name" value="TEII"/>
</dbReference>
<gene>
    <name evidence="3" type="ORF">I8755_00520</name>
    <name evidence="4" type="ORF">I8755_37680</name>
</gene>
<dbReference type="Gene3D" id="3.40.50.1820">
    <property type="entry name" value="alpha/beta hydrolase"/>
    <property type="match status" value="1"/>
</dbReference>
<sequence>MRNPWFAQSEPADEPGIRLFCLPYAGGNASAYRTWRDLAPEHVRVHPLELPGRGTRWNETPVSRMPLVTGMLADVLAGHLDRPYALFGHSMGGLIAFELARTLRERGLPQPAHLFVSGSAAPDVPRTRRPIHAAPDAEVIEELRFLGGTPPELLADAALMELVLPALRADFCLLETYEYRALAPLTVPLTVFGGQADPLVASAQLHLWLRQARDRSRLVILPGEHFFLHSAVRDVLATVTDALAGAASPVPAHAVGSSPSSF</sequence>
<evidence type="ECO:0000256" key="1">
    <source>
        <dbReference type="ARBA" id="ARBA00007169"/>
    </source>
</evidence>
<dbReference type="InterPro" id="IPR029058">
    <property type="entry name" value="AB_hydrolase_fold"/>
</dbReference>
<dbReference type="EMBL" id="CP065959">
    <property type="protein sequence ID" value="QQC87082.1"/>
    <property type="molecule type" value="Genomic_DNA"/>
</dbReference>
<dbReference type="PANTHER" id="PTHR11487">
    <property type="entry name" value="THIOESTERASE"/>
    <property type="match status" value="1"/>
</dbReference>